<organism evidence="2 3">
    <name type="scientific">Candidatus Faecalibacterium faecipullorum</name>
    <dbReference type="NCBI Taxonomy" id="2838578"/>
    <lineage>
        <taxon>Bacteria</taxon>
        <taxon>Bacillati</taxon>
        <taxon>Bacillota</taxon>
        <taxon>Clostridia</taxon>
        <taxon>Eubacteriales</taxon>
        <taxon>Oscillospiraceae</taxon>
        <taxon>Faecalibacterium</taxon>
    </lineage>
</organism>
<evidence type="ECO:0008006" key="4">
    <source>
        <dbReference type="Google" id="ProtNLM"/>
    </source>
</evidence>
<reference evidence="2" key="1">
    <citation type="journal article" date="2021" name="PeerJ">
        <title>Extensive microbial diversity within the chicken gut microbiome revealed by metagenomics and culture.</title>
        <authorList>
            <person name="Gilroy R."/>
            <person name="Ravi A."/>
            <person name="Getino M."/>
            <person name="Pursley I."/>
            <person name="Horton D.L."/>
            <person name="Alikhan N.F."/>
            <person name="Baker D."/>
            <person name="Gharbi K."/>
            <person name="Hall N."/>
            <person name="Watson M."/>
            <person name="Adriaenssens E.M."/>
            <person name="Foster-Nyarko E."/>
            <person name="Jarju S."/>
            <person name="Secka A."/>
            <person name="Antonio M."/>
            <person name="Oren A."/>
            <person name="Chaudhuri R.R."/>
            <person name="La Ragione R."/>
            <person name="Hildebrand F."/>
            <person name="Pallen M.J."/>
        </authorList>
    </citation>
    <scope>NUCLEOTIDE SEQUENCE</scope>
    <source>
        <strain evidence="2">ChiHjej9B8-13557</strain>
    </source>
</reference>
<accession>A0A9D2MFZ8</accession>
<reference evidence="2" key="2">
    <citation type="submission" date="2021-04" db="EMBL/GenBank/DDBJ databases">
        <authorList>
            <person name="Gilroy R."/>
        </authorList>
    </citation>
    <scope>NUCLEOTIDE SEQUENCE</scope>
    <source>
        <strain evidence="2">ChiHjej9B8-13557</strain>
    </source>
</reference>
<gene>
    <name evidence="2" type="ORF">H9771_07055</name>
</gene>
<evidence type="ECO:0000313" key="3">
    <source>
        <dbReference type="Proteomes" id="UP000824211"/>
    </source>
</evidence>
<keyword evidence="1" id="KW-1133">Transmembrane helix</keyword>
<dbReference type="AlphaFoldDB" id="A0A9D2MFZ8"/>
<name>A0A9D2MFZ8_9FIRM</name>
<protein>
    <recommendedName>
        <fullName evidence="4">HlyD family secretion protein</fullName>
    </recommendedName>
</protein>
<keyword evidence="1" id="KW-0472">Membrane</keyword>
<proteinExistence type="predicted"/>
<dbReference type="Proteomes" id="UP000824211">
    <property type="component" value="Unassembled WGS sequence"/>
</dbReference>
<evidence type="ECO:0000256" key="1">
    <source>
        <dbReference type="SAM" id="Phobius"/>
    </source>
</evidence>
<evidence type="ECO:0000313" key="2">
    <source>
        <dbReference type="EMBL" id="HJB59393.1"/>
    </source>
</evidence>
<sequence>MRRDPETEKTDTTAKEKTRPGALTILGGAVVFLLGLALCYVGYQILHILNPPNTYETVLTATVEEKVAADGVVLFTETLVAGAGDLGYLAEDGERVSAGTVVAEVYTSSEQSGLRARLDDLAEQIDLLQRAENVAATQVDTMMQERANALCDLLDAADRGAYAEMDAGREAYLLAQNKILVVTGEGAGFSEQIAALQAEAAQLQSQLGAPAQIAAPITGYFVRASAARQLTQPAEAVLAMDAAALKAWLDGGADAPLAGCAGKIVSGFSWSYCGVCTAEEGQKLLKADGTPLTGTVGVRFPGQTDQTLPARLSEVTIDEGAGLAHFVLTCDSVTGDVLRLGQAAAEVVVSETTGLRVPAAAVHYVLEEPAAASDGSSGGGEGDAEAGENYIPGVYVKFGNLARFCRIDPVSDEHPLVTDGAYIIVPPRGTAGSVSEVRLYDQVIVEGQNLYDGKLLS</sequence>
<feature type="transmembrane region" description="Helical" evidence="1">
    <location>
        <begin position="21"/>
        <end position="43"/>
    </location>
</feature>
<comment type="caution">
    <text evidence="2">The sequence shown here is derived from an EMBL/GenBank/DDBJ whole genome shotgun (WGS) entry which is preliminary data.</text>
</comment>
<keyword evidence="1" id="KW-0812">Transmembrane</keyword>
<dbReference type="EMBL" id="DWXX01000125">
    <property type="protein sequence ID" value="HJB59393.1"/>
    <property type="molecule type" value="Genomic_DNA"/>
</dbReference>